<evidence type="ECO:0000313" key="2">
    <source>
        <dbReference type="EMBL" id="VWL87509.1"/>
    </source>
</evidence>
<dbReference type="RefSeq" id="WP_147363780.1">
    <property type="nucleotide sequence ID" value="NZ_JBCPDI010000022.1"/>
</dbReference>
<proteinExistence type="predicted"/>
<sequence>MSGYEPSSGWNLPPGCFESDPRAPWNRPDPWEGRTCRECRFCGRVQGAGGEAVCARDAMTGGGPDVEAVDETSEACECFEFE</sequence>
<name>A0A5K1IK04_9ACTN</name>
<reference evidence="2 3" key="1">
    <citation type="submission" date="2019-10" db="EMBL/GenBank/DDBJ databases">
        <authorList>
            <person name="Wolf R A."/>
        </authorList>
    </citation>
    <scope>NUCLEOTIDE SEQUENCE [LARGE SCALE GENOMIC DNA]</scope>
    <source>
        <strain evidence="2">Collinsella_aerofaciens_DSM_13712</strain>
    </source>
</reference>
<evidence type="ECO:0000256" key="1">
    <source>
        <dbReference type="SAM" id="MobiDB-lite"/>
    </source>
</evidence>
<feature type="region of interest" description="Disordered" evidence="1">
    <location>
        <begin position="1"/>
        <end position="22"/>
    </location>
</feature>
<protein>
    <submittedName>
        <fullName evidence="2">Uncharacterized protein</fullName>
    </submittedName>
</protein>
<dbReference type="EMBL" id="CABWIF010000002">
    <property type="protein sequence ID" value="VWL87509.1"/>
    <property type="molecule type" value="Genomic_DNA"/>
</dbReference>
<dbReference type="Proteomes" id="UP000368032">
    <property type="component" value="Unassembled WGS sequence"/>
</dbReference>
<gene>
    <name evidence="2" type="ORF">CKJAJONC_01145</name>
</gene>
<accession>A0A5K1IK04</accession>
<dbReference type="AlphaFoldDB" id="A0A5K1IK04"/>
<organism evidence="2 3">
    <name type="scientific">Collinsella aerofaciens</name>
    <dbReference type="NCBI Taxonomy" id="74426"/>
    <lineage>
        <taxon>Bacteria</taxon>
        <taxon>Bacillati</taxon>
        <taxon>Actinomycetota</taxon>
        <taxon>Coriobacteriia</taxon>
        <taxon>Coriobacteriales</taxon>
        <taxon>Coriobacteriaceae</taxon>
        <taxon>Collinsella</taxon>
    </lineage>
</organism>
<evidence type="ECO:0000313" key="3">
    <source>
        <dbReference type="Proteomes" id="UP000368032"/>
    </source>
</evidence>